<proteinExistence type="predicted"/>
<evidence type="ECO:0008006" key="3">
    <source>
        <dbReference type="Google" id="ProtNLM"/>
    </source>
</evidence>
<name>A0A0A3I5F2_9BACL</name>
<keyword evidence="2" id="KW-1185">Reference proteome</keyword>
<dbReference type="Pfam" id="PF17277">
    <property type="entry name" value="DUF5342"/>
    <property type="match status" value="1"/>
</dbReference>
<reference evidence="1 2" key="1">
    <citation type="submission" date="2014-02" db="EMBL/GenBank/DDBJ databases">
        <title>Draft genome sequence of Lysinibacillus manganicus DSM 26584T.</title>
        <authorList>
            <person name="Zhang F."/>
            <person name="Wang G."/>
            <person name="Zhang L."/>
        </authorList>
    </citation>
    <scope>NUCLEOTIDE SEQUENCE [LARGE SCALE GENOMIC DNA]</scope>
    <source>
        <strain evidence="1 2">DSM 26584</strain>
    </source>
</reference>
<dbReference type="EMBL" id="JPVN01000003">
    <property type="protein sequence ID" value="KGR79949.1"/>
    <property type="molecule type" value="Genomic_DNA"/>
</dbReference>
<dbReference type="InterPro" id="IPR017263">
    <property type="entry name" value="UCP037692"/>
</dbReference>
<dbReference type="eggNOG" id="ENOG5032YTI">
    <property type="taxonomic scope" value="Bacteria"/>
</dbReference>
<gene>
    <name evidence="1" type="ORF">CD29_03040</name>
</gene>
<dbReference type="OrthoDB" id="2736244at2"/>
<comment type="caution">
    <text evidence="1">The sequence shown here is derived from an EMBL/GenBank/DDBJ whole genome shotgun (WGS) entry which is preliminary data.</text>
</comment>
<organism evidence="1 2">
    <name type="scientific">Ureibacillus manganicus DSM 26584</name>
    <dbReference type="NCBI Taxonomy" id="1384049"/>
    <lineage>
        <taxon>Bacteria</taxon>
        <taxon>Bacillati</taxon>
        <taxon>Bacillota</taxon>
        <taxon>Bacilli</taxon>
        <taxon>Bacillales</taxon>
        <taxon>Caryophanaceae</taxon>
        <taxon>Ureibacillus</taxon>
    </lineage>
</organism>
<evidence type="ECO:0000313" key="2">
    <source>
        <dbReference type="Proteomes" id="UP000030416"/>
    </source>
</evidence>
<accession>A0A0A3I5F2</accession>
<protein>
    <recommendedName>
        <fullName evidence="3">YheE</fullName>
    </recommendedName>
</protein>
<dbReference type="Proteomes" id="UP000030416">
    <property type="component" value="Unassembled WGS sequence"/>
</dbReference>
<sequence length="67" mass="8118">MITHFRFKPMFENTQIPGWIVSFYYNQKSYKAEYSKDGNIEWIGEIPGEIVEVEKKVHELMLYHVYD</sequence>
<dbReference type="STRING" id="1384049.CD29_03040"/>
<dbReference type="RefSeq" id="WP_036182683.1">
    <property type="nucleotide sequence ID" value="NZ_AVDA01000003.1"/>
</dbReference>
<evidence type="ECO:0000313" key="1">
    <source>
        <dbReference type="EMBL" id="KGR79949.1"/>
    </source>
</evidence>
<dbReference type="AlphaFoldDB" id="A0A0A3I5F2"/>